<dbReference type="GO" id="GO:0005737">
    <property type="term" value="C:cytoplasm"/>
    <property type="evidence" value="ECO:0007669"/>
    <property type="project" value="UniProtKB-SubCell"/>
</dbReference>
<dbReference type="InterPro" id="IPR007111">
    <property type="entry name" value="NACHT_NTPase"/>
</dbReference>
<dbReference type="FunFam" id="3.40.50.300:FF:000210">
    <property type="entry name" value="Si:dkey-16p6.1"/>
    <property type="match status" value="1"/>
</dbReference>
<dbReference type="PROSITE" id="PS50837">
    <property type="entry name" value="NACHT"/>
    <property type="match status" value="1"/>
</dbReference>
<dbReference type="Proteomes" id="UP001529510">
    <property type="component" value="Unassembled WGS sequence"/>
</dbReference>
<evidence type="ECO:0000313" key="8">
    <source>
        <dbReference type="EMBL" id="KAL0169632.1"/>
    </source>
</evidence>
<feature type="non-terminal residue" evidence="8">
    <location>
        <position position="614"/>
    </location>
</feature>
<keyword evidence="6" id="KW-0067">ATP-binding</keyword>
<dbReference type="InterPro" id="IPR051261">
    <property type="entry name" value="NLR"/>
</dbReference>
<evidence type="ECO:0000256" key="2">
    <source>
        <dbReference type="ARBA" id="ARBA00022490"/>
    </source>
</evidence>
<dbReference type="PANTHER" id="PTHR24106">
    <property type="entry name" value="NACHT, LRR AND CARD DOMAINS-CONTAINING"/>
    <property type="match status" value="1"/>
</dbReference>
<dbReference type="Pfam" id="PF14484">
    <property type="entry name" value="FISNA"/>
    <property type="match status" value="1"/>
</dbReference>
<keyword evidence="5" id="KW-0547">Nucleotide-binding</keyword>
<dbReference type="EMBL" id="JAMKFB020000017">
    <property type="protein sequence ID" value="KAL0169632.1"/>
    <property type="molecule type" value="Genomic_DNA"/>
</dbReference>
<accession>A0ABD0P772</accession>
<proteinExistence type="predicted"/>
<name>A0ABD0P772_CIRMR</name>
<organism evidence="8 9">
    <name type="scientific">Cirrhinus mrigala</name>
    <name type="common">Mrigala</name>
    <dbReference type="NCBI Taxonomy" id="683832"/>
    <lineage>
        <taxon>Eukaryota</taxon>
        <taxon>Metazoa</taxon>
        <taxon>Chordata</taxon>
        <taxon>Craniata</taxon>
        <taxon>Vertebrata</taxon>
        <taxon>Euteleostomi</taxon>
        <taxon>Actinopterygii</taxon>
        <taxon>Neopterygii</taxon>
        <taxon>Teleostei</taxon>
        <taxon>Ostariophysi</taxon>
        <taxon>Cypriniformes</taxon>
        <taxon>Cyprinidae</taxon>
        <taxon>Labeoninae</taxon>
        <taxon>Labeonini</taxon>
        <taxon>Cirrhinus</taxon>
    </lineage>
</organism>
<gene>
    <name evidence="8" type="ORF">M9458_034228</name>
</gene>
<comment type="subcellular location">
    <subcellularLocation>
        <location evidence="1">Cytoplasm</location>
    </subcellularLocation>
</comment>
<dbReference type="AlphaFoldDB" id="A0ABD0P772"/>
<keyword evidence="4" id="KW-0677">Repeat</keyword>
<dbReference type="InterPro" id="IPR041267">
    <property type="entry name" value="NLRP_HD2"/>
</dbReference>
<evidence type="ECO:0000256" key="6">
    <source>
        <dbReference type="ARBA" id="ARBA00022840"/>
    </source>
</evidence>
<dbReference type="Pfam" id="PF05729">
    <property type="entry name" value="NACHT"/>
    <property type="match status" value="1"/>
</dbReference>
<keyword evidence="3" id="KW-0433">Leucine-rich repeat</keyword>
<dbReference type="InterPro" id="IPR029495">
    <property type="entry name" value="NACHT-assoc"/>
</dbReference>
<dbReference type="InterPro" id="IPR041075">
    <property type="entry name" value="NOD1/2_WH"/>
</dbReference>
<protein>
    <recommendedName>
        <fullName evidence="7">NACHT domain-containing protein</fullName>
    </recommendedName>
</protein>
<dbReference type="Gene3D" id="3.40.50.300">
    <property type="entry name" value="P-loop containing nucleotide triphosphate hydrolases"/>
    <property type="match status" value="1"/>
</dbReference>
<evidence type="ECO:0000313" key="9">
    <source>
        <dbReference type="Proteomes" id="UP001529510"/>
    </source>
</evidence>
<evidence type="ECO:0000256" key="5">
    <source>
        <dbReference type="ARBA" id="ARBA00022741"/>
    </source>
</evidence>
<dbReference type="Pfam" id="PF17779">
    <property type="entry name" value="WHD_NOD2"/>
    <property type="match status" value="1"/>
</dbReference>
<dbReference type="SMART" id="SM01288">
    <property type="entry name" value="FISNA"/>
    <property type="match status" value="1"/>
</dbReference>
<feature type="non-terminal residue" evidence="8">
    <location>
        <position position="1"/>
    </location>
</feature>
<keyword evidence="9" id="KW-1185">Reference proteome</keyword>
<feature type="domain" description="NACHT" evidence="7">
    <location>
        <begin position="111"/>
        <end position="245"/>
    </location>
</feature>
<keyword evidence="2" id="KW-0963">Cytoplasm</keyword>
<dbReference type="InterPro" id="IPR027417">
    <property type="entry name" value="P-loop_NTPase"/>
</dbReference>
<reference evidence="8 9" key="1">
    <citation type="submission" date="2024-05" db="EMBL/GenBank/DDBJ databases">
        <title>Genome sequencing and assembly of Indian major carp, Cirrhinus mrigala (Hamilton, 1822).</title>
        <authorList>
            <person name="Mohindra V."/>
            <person name="Chowdhury L.M."/>
            <person name="Lal K."/>
            <person name="Jena J.K."/>
        </authorList>
    </citation>
    <scope>NUCLEOTIDE SEQUENCE [LARGE SCALE GENOMIC DNA]</scope>
    <source>
        <strain evidence="8">CM1030</strain>
        <tissue evidence="8">Blood</tissue>
    </source>
</reference>
<dbReference type="Pfam" id="PF17776">
    <property type="entry name" value="NLRC4_HD2"/>
    <property type="match status" value="1"/>
</dbReference>
<sequence length="614" mass="71640">VLPTHTLLEETVDPHHDSHQPVDDVLQRLKDQHKTSMNNKHKRLFEGENETLLKSIYTQLYIIEGESEWVNKEHEVLQMEKRPRTQDTPVYYNDIFKPLHEPGCEEKDKIKTVLTKGIAGIGKAVSVQKFILAWTEGKANQDVDFMFLLPFRELNLIKDHQYSLHRLLLDFHPELQDLDSKVYEERKVVFIFDGLDESRITMLFSDEQKVCDVNESSSVGVLMSNLIRGELLPSALIWITSRPAAANQIPSKYINRVTEIQGFNEPQKEEYFRKRISDEHQASRIISHIRRSRTLNIMCHIPVFCWISATVLQNLLQQDDSAEIPQTLTEMYIHLLLTQINLRNQKYEDRDPEKNPKTNRDMIVKLAKLAFKQLMKGNVIFYEEDLRESGIDVTNTSVYSGIFKEESVMHERKVYCFVHLSFQEFLSALYLFYGHVDKNEESLKLFLKKRYQWYSQEKSVYELLKSAVDKSLQSENGHLDLFLRFLLGISLESNQRLLQDLLTHTVNSSETKRITQYIEDKIKGDKCLSPNKSINLFLCLLEMKAQTLYGEIQGFVRLENRSVNQPSSSHCSIIAYMIHISEEVLDEFDLKKYNTSDEGRRRLIPAVVNCRKAL</sequence>
<evidence type="ECO:0000256" key="1">
    <source>
        <dbReference type="ARBA" id="ARBA00004496"/>
    </source>
</evidence>
<comment type="caution">
    <text evidence="8">The sequence shown here is derived from an EMBL/GenBank/DDBJ whole genome shotgun (WGS) entry which is preliminary data.</text>
</comment>
<evidence type="ECO:0000256" key="4">
    <source>
        <dbReference type="ARBA" id="ARBA00022737"/>
    </source>
</evidence>
<evidence type="ECO:0000259" key="7">
    <source>
        <dbReference type="PROSITE" id="PS50837"/>
    </source>
</evidence>
<evidence type="ECO:0000256" key="3">
    <source>
        <dbReference type="ARBA" id="ARBA00022614"/>
    </source>
</evidence>
<dbReference type="GO" id="GO:0005524">
    <property type="term" value="F:ATP binding"/>
    <property type="evidence" value="ECO:0007669"/>
    <property type="project" value="UniProtKB-KW"/>
</dbReference>